<dbReference type="EMBL" id="BMIG01000015">
    <property type="protein sequence ID" value="GGB10117.1"/>
    <property type="molecule type" value="Genomic_DNA"/>
</dbReference>
<dbReference type="Proteomes" id="UP000620596">
    <property type="component" value="Unassembled WGS sequence"/>
</dbReference>
<feature type="transmembrane region" description="Helical" evidence="6">
    <location>
        <begin position="96"/>
        <end position="115"/>
    </location>
</feature>
<dbReference type="PANTHER" id="PTHR30485:SF2">
    <property type="entry name" value="BLL0597 PROTEIN"/>
    <property type="match status" value="1"/>
</dbReference>
<feature type="transmembrane region" description="Helical" evidence="6">
    <location>
        <begin position="48"/>
        <end position="65"/>
    </location>
</feature>
<evidence type="ECO:0000259" key="7">
    <source>
        <dbReference type="Pfam" id="PF01292"/>
    </source>
</evidence>
<gene>
    <name evidence="8" type="ORF">GCM10011496_33840</name>
</gene>
<dbReference type="InterPro" id="IPR051542">
    <property type="entry name" value="Hydrogenase_cytochrome"/>
</dbReference>
<evidence type="ECO:0000256" key="2">
    <source>
        <dbReference type="ARBA" id="ARBA00022475"/>
    </source>
</evidence>
<feature type="transmembrane region" description="Helical" evidence="6">
    <location>
        <begin position="152"/>
        <end position="173"/>
    </location>
</feature>
<dbReference type="GO" id="GO:0009055">
    <property type="term" value="F:electron transfer activity"/>
    <property type="evidence" value="ECO:0007669"/>
    <property type="project" value="InterPro"/>
</dbReference>
<feature type="domain" description="Cytochrome b561 bacterial/Ni-hydrogenase" evidence="7">
    <location>
        <begin position="12"/>
        <end position="185"/>
    </location>
</feature>
<evidence type="ECO:0000256" key="3">
    <source>
        <dbReference type="ARBA" id="ARBA00022692"/>
    </source>
</evidence>
<evidence type="ECO:0000256" key="4">
    <source>
        <dbReference type="ARBA" id="ARBA00022989"/>
    </source>
</evidence>
<dbReference type="PANTHER" id="PTHR30485">
    <property type="entry name" value="NI/FE-HYDROGENASE 1 B-TYPE CYTOCHROME SUBUNIT"/>
    <property type="match status" value="1"/>
</dbReference>
<evidence type="ECO:0000256" key="5">
    <source>
        <dbReference type="ARBA" id="ARBA00023136"/>
    </source>
</evidence>
<evidence type="ECO:0000256" key="6">
    <source>
        <dbReference type="SAM" id="Phobius"/>
    </source>
</evidence>
<evidence type="ECO:0000256" key="1">
    <source>
        <dbReference type="ARBA" id="ARBA00004651"/>
    </source>
</evidence>
<evidence type="ECO:0000313" key="9">
    <source>
        <dbReference type="Proteomes" id="UP000620596"/>
    </source>
</evidence>
<proteinExistence type="predicted"/>
<dbReference type="RefSeq" id="WP_229676404.1">
    <property type="nucleotide sequence ID" value="NZ_BMIG01000015.1"/>
</dbReference>
<comment type="caution">
    <text evidence="8">The sequence shown here is derived from an EMBL/GenBank/DDBJ whole genome shotgun (WGS) entry which is preliminary data.</text>
</comment>
<dbReference type="Pfam" id="PF01292">
    <property type="entry name" value="Ni_hydr_CYTB"/>
    <property type="match status" value="1"/>
</dbReference>
<keyword evidence="2" id="KW-1003">Cell membrane</keyword>
<reference evidence="8" key="2">
    <citation type="submission" date="2020-09" db="EMBL/GenBank/DDBJ databases">
        <authorList>
            <person name="Sun Q."/>
            <person name="Zhou Y."/>
        </authorList>
    </citation>
    <scope>NUCLEOTIDE SEQUENCE</scope>
    <source>
        <strain evidence="8">CGMCC 1.15322</strain>
    </source>
</reference>
<dbReference type="SUPFAM" id="SSF81342">
    <property type="entry name" value="Transmembrane di-heme cytochromes"/>
    <property type="match status" value="1"/>
</dbReference>
<dbReference type="GO" id="GO:0022904">
    <property type="term" value="P:respiratory electron transport chain"/>
    <property type="evidence" value="ECO:0007669"/>
    <property type="project" value="InterPro"/>
</dbReference>
<protein>
    <submittedName>
        <fullName evidence="8">Cytochrome b561</fullName>
    </submittedName>
</protein>
<sequence length="228" mass="24824">MYKGMTLNKVRVWDLPTRIFHWALVAGVLGLAISGTIGGNVMVWHFRFGYTVLTLLLFRIIWGLVGGRWSRFGAFIYSPQSVFNYLKGRGKTEHSVGHSPIGAGSVFAMLGILLAQVGSGMLSDDEIAFAGPLTRFVSNASVSLATNYHKNIGKWILLALVLLHIAAIVFYLWRKHNLVGAMLHGDKELVTRVPPSRDDAASRTAALVVLAACGALVFWISTLAAPAF</sequence>
<feature type="transmembrane region" description="Helical" evidence="6">
    <location>
        <begin position="205"/>
        <end position="225"/>
    </location>
</feature>
<dbReference type="InterPro" id="IPR016174">
    <property type="entry name" value="Di-haem_cyt_TM"/>
</dbReference>
<dbReference type="InterPro" id="IPR011577">
    <property type="entry name" value="Cyt_b561_bac/Ni-Hgenase"/>
</dbReference>
<accession>A0A916SPR4</accession>
<dbReference type="AlphaFoldDB" id="A0A916SPR4"/>
<keyword evidence="4 6" id="KW-1133">Transmembrane helix</keyword>
<comment type="subcellular location">
    <subcellularLocation>
        <location evidence="1">Cell membrane</location>
        <topology evidence="1">Multi-pass membrane protein</topology>
    </subcellularLocation>
</comment>
<keyword evidence="9" id="KW-1185">Reference proteome</keyword>
<dbReference type="GO" id="GO:0005886">
    <property type="term" value="C:plasma membrane"/>
    <property type="evidence" value="ECO:0007669"/>
    <property type="project" value="UniProtKB-SubCell"/>
</dbReference>
<name>A0A916SPR4_9BURK</name>
<reference evidence="8" key="1">
    <citation type="journal article" date="2014" name="Int. J. Syst. Evol. Microbiol.">
        <title>Complete genome sequence of Corynebacterium casei LMG S-19264T (=DSM 44701T), isolated from a smear-ripened cheese.</title>
        <authorList>
            <consortium name="US DOE Joint Genome Institute (JGI-PGF)"/>
            <person name="Walter F."/>
            <person name="Albersmeier A."/>
            <person name="Kalinowski J."/>
            <person name="Ruckert C."/>
        </authorList>
    </citation>
    <scope>NUCLEOTIDE SEQUENCE</scope>
    <source>
        <strain evidence="8">CGMCC 1.15322</strain>
    </source>
</reference>
<feature type="transmembrane region" description="Helical" evidence="6">
    <location>
        <begin position="20"/>
        <end position="42"/>
    </location>
</feature>
<dbReference type="Gene3D" id="1.20.950.20">
    <property type="entry name" value="Transmembrane di-heme cytochromes, Chain C"/>
    <property type="match status" value="1"/>
</dbReference>
<evidence type="ECO:0000313" key="8">
    <source>
        <dbReference type="EMBL" id="GGB10117.1"/>
    </source>
</evidence>
<dbReference type="GO" id="GO:0020037">
    <property type="term" value="F:heme binding"/>
    <property type="evidence" value="ECO:0007669"/>
    <property type="project" value="TreeGrafter"/>
</dbReference>
<keyword evidence="5 6" id="KW-0472">Membrane</keyword>
<organism evidence="8 9">
    <name type="scientific">Polaromonas eurypsychrophila</name>
    <dbReference type="NCBI Taxonomy" id="1614635"/>
    <lineage>
        <taxon>Bacteria</taxon>
        <taxon>Pseudomonadati</taxon>
        <taxon>Pseudomonadota</taxon>
        <taxon>Betaproteobacteria</taxon>
        <taxon>Burkholderiales</taxon>
        <taxon>Comamonadaceae</taxon>
        <taxon>Polaromonas</taxon>
    </lineage>
</organism>
<keyword evidence="3 6" id="KW-0812">Transmembrane</keyword>